<dbReference type="InterPro" id="IPR018476">
    <property type="entry name" value="GlyceroP-diester-Pdiesterase_M"/>
</dbReference>
<feature type="transmembrane region" description="Helical" evidence="1">
    <location>
        <begin position="198"/>
        <end position="225"/>
    </location>
</feature>
<evidence type="ECO:0000256" key="1">
    <source>
        <dbReference type="SAM" id="Phobius"/>
    </source>
</evidence>
<evidence type="ECO:0000313" key="4">
    <source>
        <dbReference type="Proteomes" id="UP000254508"/>
    </source>
</evidence>
<feature type="transmembrane region" description="Helical" evidence="1">
    <location>
        <begin position="21"/>
        <end position="42"/>
    </location>
</feature>
<keyword evidence="1" id="KW-0472">Membrane</keyword>
<dbReference type="KEGG" id="err:DVR09_05140"/>
<evidence type="ECO:0000313" key="3">
    <source>
        <dbReference type="EMBL" id="AXK41802.1"/>
    </source>
</evidence>
<dbReference type="AlphaFoldDB" id="A0A345YD00"/>
<feature type="transmembrane region" description="Helical" evidence="1">
    <location>
        <begin position="237"/>
        <end position="257"/>
    </location>
</feature>
<gene>
    <name evidence="3" type="ORF">DVR09_05140</name>
</gene>
<reference evidence="4" key="1">
    <citation type="submission" date="2018-07" db="EMBL/GenBank/DDBJ databases">
        <title>Genome sequence of Erythrobacter strain YH-07, an antagonistic bacterium isolated from Yellow Sea.</title>
        <authorList>
            <person name="Tang T."/>
            <person name="Liu Q."/>
            <person name="Sun X."/>
        </authorList>
    </citation>
    <scope>NUCLEOTIDE SEQUENCE [LARGE SCALE GENOMIC DNA]</scope>
    <source>
        <strain evidence="4">YH-07</strain>
    </source>
</reference>
<dbReference type="RefSeq" id="WP_115415988.1">
    <property type="nucleotide sequence ID" value="NZ_CP031357.1"/>
</dbReference>
<name>A0A345YD00_9SPHN</name>
<feature type="domain" description="Glycerophosphoryl diester phosphodiesterase membrane" evidence="2">
    <location>
        <begin position="145"/>
        <end position="257"/>
    </location>
</feature>
<dbReference type="Pfam" id="PF10110">
    <property type="entry name" value="GPDPase_memb"/>
    <property type="match status" value="1"/>
</dbReference>
<protein>
    <recommendedName>
        <fullName evidence="2">Glycerophosphoryl diester phosphodiesterase membrane domain-containing protein</fullName>
    </recommendedName>
</protein>
<dbReference type="EMBL" id="CP031357">
    <property type="protein sequence ID" value="AXK41802.1"/>
    <property type="molecule type" value="Genomic_DNA"/>
</dbReference>
<proteinExistence type="predicted"/>
<organism evidence="3 4">
    <name type="scientific">Erythrobacter aureus</name>
    <dbReference type="NCBI Taxonomy" id="2182384"/>
    <lineage>
        <taxon>Bacteria</taxon>
        <taxon>Pseudomonadati</taxon>
        <taxon>Pseudomonadota</taxon>
        <taxon>Alphaproteobacteria</taxon>
        <taxon>Sphingomonadales</taxon>
        <taxon>Erythrobacteraceae</taxon>
        <taxon>Erythrobacter/Porphyrobacter group</taxon>
        <taxon>Erythrobacter</taxon>
    </lineage>
</organism>
<accession>A0A345YD00</accession>
<feature type="transmembrane region" description="Helical" evidence="1">
    <location>
        <begin position="114"/>
        <end position="136"/>
    </location>
</feature>
<keyword evidence="1" id="KW-0812">Transmembrane</keyword>
<feature type="transmembrane region" description="Helical" evidence="1">
    <location>
        <begin position="70"/>
        <end position="93"/>
    </location>
</feature>
<dbReference type="Proteomes" id="UP000254508">
    <property type="component" value="Chromosome"/>
</dbReference>
<keyword evidence="4" id="KW-1185">Reference proteome</keyword>
<evidence type="ECO:0000259" key="2">
    <source>
        <dbReference type="Pfam" id="PF10110"/>
    </source>
</evidence>
<keyword evidence="1" id="KW-1133">Transmembrane helix</keyword>
<sequence length="274" mass="28752">MKFDLDTAWKDTTGLLSRNRGLLAVIAGVFFFLPYAALAIALPEMGDLEAAQASGNLDAMMGAINDLYASYWWVYLILAIVQGIGLLAMLALVRRRANPTVGQALSTGVKSVPTYIAAQLLQTALFAIVAGLLIGVGAVTGLPALAVLGGVIAFVVVCYIVTKLSLAAPVIAIDGELNPIRALQRSWALTRGNSIRLFFFYLLLLAAFVVLSIVISLVLGLAFAIAGEQAALLGEAVISGLLNAIMIVVIVCVLAAVHTQLGRLSDNPDATTED</sequence>
<dbReference type="OrthoDB" id="7391073at2"/>